<proteinExistence type="predicted"/>
<sequence length="105" mass="12274">MRSYPGVRISDYEIARFVASAFTRVSQQSIYQTQVGIDQSTDNFKAVLAEISPVPDASKRRATIRRRKAERSEIITNSPHKEMLKEKRFRREEPLYEDVKLKEVK</sequence>
<reference evidence="1 2" key="1">
    <citation type="journal article" date="2024" name="BMC Genomics">
        <title>De novo assembly and annotation of Popillia japonica's genome with initial clues to its potential as an invasive pest.</title>
        <authorList>
            <person name="Cucini C."/>
            <person name="Boschi S."/>
            <person name="Funari R."/>
            <person name="Cardaioli E."/>
            <person name="Iannotti N."/>
            <person name="Marturano G."/>
            <person name="Paoli F."/>
            <person name="Bruttini M."/>
            <person name="Carapelli A."/>
            <person name="Frati F."/>
            <person name="Nardi F."/>
        </authorList>
    </citation>
    <scope>NUCLEOTIDE SEQUENCE [LARGE SCALE GENOMIC DNA]</scope>
    <source>
        <strain evidence="1">DMR45628</strain>
    </source>
</reference>
<name>A0AAW1MCE7_POPJA</name>
<organism evidence="1 2">
    <name type="scientific">Popillia japonica</name>
    <name type="common">Japanese beetle</name>
    <dbReference type="NCBI Taxonomy" id="7064"/>
    <lineage>
        <taxon>Eukaryota</taxon>
        <taxon>Metazoa</taxon>
        <taxon>Ecdysozoa</taxon>
        <taxon>Arthropoda</taxon>
        <taxon>Hexapoda</taxon>
        <taxon>Insecta</taxon>
        <taxon>Pterygota</taxon>
        <taxon>Neoptera</taxon>
        <taxon>Endopterygota</taxon>
        <taxon>Coleoptera</taxon>
        <taxon>Polyphaga</taxon>
        <taxon>Scarabaeiformia</taxon>
        <taxon>Scarabaeidae</taxon>
        <taxon>Rutelinae</taxon>
        <taxon>Popillia</taxon>
    </lineage>
</organism>
<comment type="caution">
    <text evidence="1">The sequence shown here is derived from an EMBL/GenBank/DDBJ whole genome shotgun (WGS) entry which is preliminary data.</text>
</comment>
<dbReference type="EMBL" id="JASPKY010000062">
    <property type="protein sequence ID" value="KAK9744073.1"/>
    <property type="molecule type" value="Genomic_DNA"/>
</dbReference>
<gene>
    <name evidence="1" type="ORF">QE152_g8097</name>
</gene>
<dbReference type="AlphaFoldDB" id="A0AAW1MCE7"/>
<keyword evidence="2" id="KW-1185">Reference proteome</keyword>
<dbReference type="Proteomes" id="UP001458880">
    <property type="component" value="Unassembled WGS sequence"/>
</dbReference>
<evidence type="ECO:0000313" key="2">
    <source>
        <dbReference type="Proteomes" id="UP001458880"/>
    </source>
</evidence>
<accession>A0AAW1MCE7</accession>
<evidence type="ECO:0000313" key="1">
    <source>
        <dbReference type="EMBL" id="KAK9744073.1"/>
    </source>
</evidence>
<protein>
    <submittedName>
        <fullName evidence="1">Uncharacterized protein</fullName>
    </submittedName>
</protein>